<accession>A0ABW9KGR4</accession>
<name>A0ABW9KGR4_9BACT</name>
<dbReference type="RefSeq" id="WP_263413513.1">
    <property type="nucleotide sequence ID" value="NZ_BAABBH010000001.1"/>
</dbReference>
<dbReference type="InterPro" id="IPR001789">
    <property type="entry name" value="Sig_transdc_resp-reg_receiver"/>
</dbReference>
<evidence type="ECO:0000313" key="6">
    <source>
        <dbReference type="Proteomes" id="UP001634747"/>
    </source>
</evidence>
<sequence>MSSSKRIYLVEDDELVAETLGIILERSGYVITTYADAESAIFQVVQSAPDLVLSDVSLAGKMTGFELADEIAGSYPEVKVMLMSGAADVPGLLGKQLPPSMPYRVHAKPILPMWLLGELARVLAEVPCGGTQSEDSPGASPSHSTSSISNPSQGKKLTS</sequence>
<dbReference type="Pfam" id="PF00072">
    <property type="entry name" value="Response_reg"/>
    <property type="match status" value="1"/>
</dbReference>
<proteinExistence type="predicted"/>
<keyword evidence="1 2" id="KW-0597">Phosphoprotein</keyword>
<dbReference type="SMART" id="SM00448">
    <property type="entry name" value="REC"/>
    <property type="match status" value="1"/>
</dbReference>
<comment type="caution">
    <text evidence="5">The sequence shown here is derived from an EMBL/GenBank/DDBJ whole genome shotgun (WGS) entry which is preliminary data.</text>
</comment>
<dbReference type="InterPro" id="IPR050595">
    <property type="entry name" value="Bact_response_regulator"/>
</dbReference>
<dbReference type="EMBL" id="JBJYXY010000001">
    <property type="protein sequence ID" value="MFN2974941.1"/>
    <property type="molecule type" value="Genomic_DNA"/>
</dbReference>
<feature type="domain" description="Response regulatory" evidence="4">
    <location>
        <begin position="6"/>
        <end position="123"/>
    </location>
</feature>
<evidence type="ECO:0000256" key="1">
    <source>
        <dbReference type="ARBA" id="ARBA00022553"/>
    </source>
</evidence>
<organism evidence="5 6">
    <name type="scientific">Terriglobus aquaticus</name>
    <dbReference type="NCBI Taxonomy" id="940139"/>
    <lineage>
        <taxon>Bacteria</taxon>
        <taxon>Pseudomonadati</taxon>
        <taxon>Acidobacteriota</taxon>
        <taxon>Terriglobia</taxon>
        <taxon>Terriglobales</taxon>
        <taxon>Acidobacteriaceae</taxon>
        <taxon>Terriglobus</taxon>
    </lineage>
</organism>
<feature type="modified residue" description="4-aspartylphosphate" evidence="2">
    <location>
        <position position="55"/>
    </location>
</feature>
<feature type="compositionally biased region" description="Low complexity" evidence="3">
    <location>
        <begin position="136"/>
        <end position="152"/>
    </location>
</feature>
<evidence type="ECO:0000259" key="4">
    <source>
        <dbReference type="PROSITE" id="PS50110"/>
    </source>
</evidence>
<dbReference type="PANTHER" id="PTHR44591:SF3">
    <property type="entry name" value="RESPONSE REGULATORY DOMAIN-CONTAINING PROTEIN"/>
    <property type="match status" value="1"/>
</dbReference>
<dbReference type="PANTHER" id="PTHR44591">
    <property type="entry name" value="STRESS RESPONSE REGULATOR PROTEIN 1"/>
    <property type="match status" value="1"/>
</dbReference>
<dbReference type="InterPro" id="IPR011006">
    <property type="entry name" value="CheY-like_superfamily"/>
</dbReference>
<dbReference type="PROSITE" id="PS50110">
    <property type="entry name" value="RESPONSE_REGULATORY"/>
    <property type="match status" value="1"/>
</dbReference>
<evidence type="ECO:0000313" key="5">
    <source>
        <dbReference type="EMBL" id="MFN2974941.1"/>
    </source>
</evidence>
<reference evidence="5 6" key="1">
    <citation type="submission" date="2024-12" db="EMBL/GenBank/DDBJ databases">
        <authorList>
            <person name="Lee Y."/>
        </authorList>
    </citation>
    <scope>NUCLEOTIDE SEQUENCE [LARGE SCALE GENOMIC DNA]</scope>
    <source>
        <strain evidence="5 6">03SUJ4</strain>
    </source>
</reference>
<evidence type="ECO:0000256" key="2">
    <source>
        <dbReference type="PROSITE-ProRule" id="PRU00169"/>
    </source>
</evidence>
<evidence type="ECO:0000256" key="3">
    <source>
        <dbReference type="SAM" id="MobiDB-lite"/>
    </source>
</evidence>
<keyword evidence="6" id="KW-1185">Reference proteome</keyword>
<dbReference type="CDD" id="cd00156">
    <property type="entry name" value="REC"/>
    <property type="match status" value="1"/>
</dbReference>
<protein>
    <submittedName>
        <fullName evidence="5">Response regulator</fullName>
    </submittedName>
</protein>
<dbReference type="Gene3D" id="3.40.50.2300">
    <property type="match status" value="1"/>
</dbReference>
<dbReference type="Proteomes" id="UP001634747">
    <property type="component" value="Unassembled WGS sequence"/>
</dbReference>
<dbReference type="SUPFAM" id="SSF52172">
    <property type="entry name" value="CheY-like"/>
    <property type="match status" value="1"/>
</dbReference>
<feature type="region of interest" description="Disordered" evidence="3">
    <location>
        <begin position="128"/>
        <end position="159"/>
    </location>
</feature>
<gene>
    <name evidence="5" type="ORF">ACK2TP_04130</name>
</gene>